<dbReference type="InterPro" id="IPR023385">
    <property type="entry name" value="YopX-like_C"/>
</dbReference>
<name>A0A415S8F9_MEDGN</name>
<accession>A0A415S8F9</accession>
<evidence type="ECO:0000313" key="2">
    <source>
        <dbReference type="EMBL" id="RHM74432.1"/>
    </source>
</evidence>
<organism evidence="2 3">
    <name type="scientific">Mediterraneibacter gnavus</name>
    <name type="common">Ruminococcus gnavus</name>
    <dbReference type="NCBI Taxonomy" id="33038"/>
    <lineage>
        <taxon>Bacteria</taxon>
        <taxon>Bacillati</taxon>
        <taxon>Bacillota</taxon>
        <taxon>Clostridia</taxon>
        <taxon>Lachnospirales</taxon>
        <taxon>Lachnospiraceae</taxon>
        <taxon>Mediterraneibacter</taxon>
    </lineage>
</organism>
<dbReference type="EMBL" id="QRQE01000027">
    <property type="protein sequence ID" value="RHM74432.1"/>
    <property type="molecule type" value="Genomic_DNA"/>
</dbReference>
<dbReference type="Proteomes" id="UP000285610">
    <property type="component" value="Unassembled WGS sequence"/>
</dbReference>
<dbReference type="Gene3D" id="2.30.30.290">
    <property type="entry name" value="YopX-like domains"/>
    <property type="match status" value="1"/>
</dbReference>
<dbReference type="InterPro" id="IPR019096">
    <property type="entry name" value="YopX_protein"/>
</dbReference>
<comment type="caution">
    <text evidence="2">The sequence shown here is derived from an EMBL/GenBank/DDBJ whole genome shotgun (WGS) entry which is preliminary data.</text>
</comment>
<gene>
    <name evidence="2" type="ORF">DWZ50_11175</name>
</gene>
<dbReference type="RefSeq" id="WP_118444777.1">
    <property type="nucleotide sequence ID" value="NZ_QRQE01000027.1"/>
</dbReference>
<dbReference type="AlphaFoldDB" id="A0A415S8F9"/>
<evidence type="ECO:0000259" key="1">
    <source>
        <dbReference type="Pfam" id="PF09643"/>
    </source>
</evidence>
<reference evidence="2 3" key="1">
    <citation type="submission" date="2018-08" db="EMBL/GenBank/DDBJ databases">
        <title>A genome reference for cultivated species of the human gut microbiota.</title>
        <authorList>
            <person name="Zou Y."/>
            <person name="Xue W."/>
            <person name="Luo G."/>
        </authorList>
    </citation>
    <scope>NUCLEOTIDE SEQUENCE [LARGE SCALE GENOMIC DNA]</scope>
    <source>
        <strain evidence="2 3">AF33-12</strain>
    </source>
</reference>
<protein>
    <recommendedName>
        <fullName evidence="1">YopX protein domain-containing protein</fullName>
    </recommendedName>
</protein>
<sequence>MNRKILFKAKRIDWEELPKDQWWVEGDLLHTRYDDIVLISNFEDQLFRCDGNTVCQFTGLHDNTKWRDLTEAEKESFLSDWNYREDRKNKIEDWSGRKIWENDIVECNKRKEECGLYKVIWRKEYADFGVVPISNTCIGQYPIGFSYGKTLHGRDYKSVGNIFDNPELLEVE</sequence>
<proteinExistence type="predicted"/>
<feature type="domain" description="YopX protein" evidence="1">
    <location>
        <begin position="92"/>
        <end position="170"/>
    </location>
</feature>
<dbReference type="Pfam" id="PF09643">
    <property type="entry name" value="YopX"/>
    <property type="match status" value="1"/>
</dbReference>
<evidence type="ECO:0000313" key="3">
    <source>
        <dbReference type="Proteomes" id="UP000285610"/>
    </source>
</evidence>
<dbReference type="SUPFAM" id="SSF159006">
    <property type="entry name" value="YopX-like"/>
    <property type="match status" value="1"/>
</dbReference>